<feature type="chain" id="PRO_5030028960" evidence="1">
    <location>
        <begin position="29"/>
        <end position="94"/>
    </location>
</feature>
<evidence type="ECO:0000313" key="2">
    <source>
        <dbReference type="EMBL" id="SEK58014.1"/>
    </source>
</evidence>
<dbReference type="InterPro" id="IPR011385">
    <property type="entry name" value="Site-sp_rcmbase"/>
</dbReference>
<sequence length="94" mass="10526">MRRRRCAHRTPWNAHGVALAYTALANLAAPHPAMSAARAGPWALALLMAVRSRGLRRSEVWPLVRAIWRRIARHPLDLVWPLRARRDADAGGHG</sequence>
<protein>
    <submittedName>
        <fullName evidence="2">Site-specific recombinase</fullName>
    </submittedName>
</protein>
<reference evidence="3" key="1">
    <citation type="submission" date="2016-10" db="EMBL/GenBank/DDBJ databases">
        <authorList>
            <person name="Varghese N."/>
            <person name="Submissions S."/>
        </authorList>
    </citation>
    <scope>NUCLEOTIDE SEQUENCE [LARGE SCALE GENOMIC DNA]</scope>
    <source>
        <strain evidence="3">LMG 26416</strain>
    </source>
</reference>
<keyword evidence="3" id="KW-1185">Reference proteome</keyword>
<dbReference type="OrthoDB" id="5688397at2"/>
<dbReference type="AlphaFoldDB" id="A0A1H7I6P5"/>
<name>A0A1H7I6P5_9BURK</name>
<feature type="signal peptide" evidence="1">
    <location>
        <begin position="1"/>
        <end position="28"/>
    </location>
</feature>
<evidence type="ECO:0000313" key="3">
    <source>
        <dbReference type="Proteomes" id="UP000199120"/>
    </source>
</evidence>
<evidence type="ECO:0000256" key="1">
    <source>
        <dbReference type="SAM" id="SignalP"/>
    </source>
</evidence>
<keyword evidence="1" id="KW-0732">Signal</keyword>
<gene>
    <name evidence="2" type="ORF">SAMN05192542_102583</name>
</gene>
<proteinExistence type="predicted"/>
<dbReference type="EMBL" id="FOAJ01000002">
    <property type="protein sequence ID" value="SEK58014.1"/>
    <property type="molecule type" value="Genomic_DNA"/>
</dbReference>
<accession>A0A1H7I6P5</accession>
<dbReference type="Pfam" id="PF10136">
    <property type="entry name" value="SpecificRecomb"/>
    <property type="match status" value="1"/>
</dbReference>
<dbReference type="Proteomes" id="UP000199120">
    <property type="component" value="Unassembled WGS sequence"/>
</dbReference>
<organism evidence="2 3">
    <name type="scientific">Paraburkholderia caballeronis</name>
    <dbReference type="NCBI Taxonomy" id="416943"/>
    <lineage>
        <taxon>Bacteria</taxon>
        <taxon>Pseudomonadati</taxon>
        <taxon>Pseudomonadota</taxon>
        <taxon>Betaproteobacteria</taxon>
        <taxon>Burkholderiales</taxon>
        <taxon>Burkholderiaceae</taxon>
        <taxon>Paraburkholderia</taxon>
    </lineage>
</organism>